<dbReference type="EMBL" id="BAAAOS010000048">
    <property type="protein sequence ID" value="GAA1597672.1"/>
    <property type="molecule type" value="Genomic_DNA"/>
</dbReference>
<feature type="domain" description="Mycothiol-dependent maleylpyruvate isomerase metal-binding" evidence="1">
    <location>
        <begin position="15"/>
        <end position="134"/>
    </location>
</feature>
<gene>
    <name evidence="2" type="ORF">GCM10009789_59500</name>
</gene>
<dbReference type="InterPro" id="IPR017517">
    <property type="entry name" value="Maleyloyr_isom"/>
</dbReference>
<sequence>MSSVLSDLDPRALDRAATALCLDAVAAVRPDQLDLPTPCSEWNLGELVAHLVAENRGFAANSAGVVDRTAWRPGPPDEITLAKFPASVARVGAAFAGYDVLDRPVEVREFGVFPGRVAVAMHFLDYLVHAWDVARSIGRPDPIPDDLAEAALRMSPLFPADRPAGGAFAAVVQVPHDARPSERLLGLTGRDPEWSAR</sequence>
<evidence type="ECO:0000313" key="2">
    <source>
        <dbReference type="EMBL" id="GAA1597672.1"/>
    </source>
</evidence>
<proteinExistence type="predicted"/>
<name>A0ABN2E6U5_9ACTN</name>
<protein>
    <submittedName>
        <fullName evidence="2">TIGR03086 family metal-binding protein</fullName>
    </submittedName>
</protein>
<evidence type="ECO:0000259" key="1">
    <source>
        <dbReference type="Pfam" id="PF11716"/>
    </source>
</evidence>
<dbReference type="SUPFAM" id="SSF109854">
    <property type="entry name" value="DinB/YfiT-like putative metalloenzymes"/>
    <property type="match status" value="1"/>
</dbReference>
<dbReference type="NCBIfam" id="TIGR03086">
    <property type="entry name" value="TIGR03086 family metal-binding protein"/>
    <property type="match status" value="1"/>
</dbReference>
<dbReference type="Pfam" id="PF11716">
    <property type="entry name" value="MDMPI_N"/>
    <property type="match status" value="1"/>
</dbReference>
<dbReference type="NCBIfam" id="TIGR03083">
    <property type="entry name" value="maleylpyruvate isomerase family mycothiol-dependent enzyme"/>
    <property type="match status" value="1"/>
</dbReference>
<comment type="caution">
    <text evidence="2">The sequence shown here is derived from an EMBL/GenBank/DDBJ whole genome shotgun (WGS) entry which is preliminary data.</text>
</comment>
<organism evidence="2 3">
    <name type="scientific">Kribbella sancticallisti</name>
    <dbReference type="NCBI Taxonomy" id="460087"/>
    <lineage>
        <taxon>Bacteria</taxon>
        <taxon>Bacillati</taxon>
        <taxon>Actinomycetota</taxon>
        <taxon>Actinomycetes</taxon>
        <taxon>Propionibacteriales</taxon>
        <taxon>Kribbellaceae</taxon>
        <taxon>Kribbella</taxon>
    </lineage>
</organism>
<evidence type="ECO:0000313" key="3">
    <source>
        <dbReference type="Proteomes" id="UP001500393"/>
    </source>
</evidence>
<dbReference type="RefSeq" id="WP_344219715.1">
    <property type="nucleotide sequence ID" value="NZ_BAAAOS010000048.1"/>
</dbReference>
<dbReference type="Proteomes" id="UP001500393">
    <property type="component" value="Unassembled WGS sequence"/>
</dbReference>
<dbReference type="InterPro" id="IPR024344">
    <property type="entry name" value="MDMPI_metal-binding"/>
</dbReference>
<dbReference type="Gene3D" id="1.20.120.450">
    <property type="entry name" value="dinb family like domain"/>
    <property type="match status" value="1"/>
</dbReference>
<keyword evidence="3" id="KW-1185">Reference proteome</keyword>
<dbReference type="InterPro" id="IPR017520">
    <property type="entry name" value="CHP03086"/>
</dbReference>
<dbReference type="InterPro" id="IPR034660">
    <property type="entry name" value="DinB/YfiT-like"/>
</dbReference>
<reference evidence="2 3" key="1">
    <citation type="journal article" date="2019" name="Int. J. Syst. Evol. Microbiol.">
        <title>The Global Catalogue of Microorganisms (GCM) 10K type strain sequencing project: providing services to taxonomists for standard genome sequencing and annotation.</title>
        <authorList>
            <consortium name="The Broad Institute Genomics Platform"/>
            <consortium name="The Broad Institute Genome Sequencing Center for Infectious Disease"/>
            <person name="Wu L."/>
            <person name="Ma J."/>
        </authorList>
    </citation>
    <scope>NUCLEOTIDE SEQUENCE [LARGE SCALE GENOMIC DNA]</scope>
    <source>
        <strain evidence="2 3">JCM 14969</strain>
    </source>
</reference>
<accession>A0ABN2E6U5</accession>